<feature type="domain" description="AAA+ ATPase" evidence="5">
    <location>
        <begin position="504"/>
        <end position="676"/>
    </location>
</feature>
<dbReference type="CDD" id="cd00009">
    <property type="entry name" value="AAA"/>
    <property type="match status" value="1"/>
</dbReference>
<dbReference type="InterPro" id="IPR028299">
    <property type="entry name" value="ClpA/B_CS2"/>
</dbReference>
<evidence type="ECO:0000256" key="3">
    <source>
        <dbReference type="ARBA" id="ARBA00023186"/>
    </source>
</evidence>
<dbReference type="Gene3D" id="1.10.8.60">
    <property type="match status" value="2"/>
</dbReference>
<dbReference type="GO" id="GO:0006508">
    <property type="term" value="P:proteolysis"/>
    <property type="evidence" value="ECO:0007669"/>
    <property type="project" value="UniProtKB-KW"/>
</dbReference>
<dbReference type="EMBL" id="SLUK01000015">
    <property type="protein sequence ID" value="TCL41080.1"/>
    <property type="molecule type" value="Genomic_DNA"/>
</dbReference>
<dbReference type="PANTHER" id="PTHR11638:SF175">
    <property type="entry name" value="ATP-DEPENDENT CLP PROTEASE, ATP-BINDING SUBUNIT CLPC"/>
    <property type="match status" value="1"/>
</dbReference>
<reference evidence="7 8" key="1">
    <citation type="submission" date="2019-03" db="EMBL/GenBank/DDBJ databases">
        <title>Genomic Encyclopedia of Type Strains, Phase IV (KMG-IV): sequencing the most valuable type-strain genomes for metagenomic binning, comparative biology and taxonomic classification.</title>
        <authorList>
            <person name="Goeker M."/>
        </authorList>
    </citation>
    <scope>NUCLEOTIDE SEQUENCE [LARGE SCALE GENOMIC DNA]</scope>
    <source>
        <strain evidence="7 8">DSM 100433</strain>
    </source>
</reference>
<dbReference type="Pfam" id="PF10431">
    <property type="entry name" value="ClpB_D2-small"/>
    <property type="match status" value="1"/>
</dbReference>
<dbReference type="PROSITE" id="PS00871">
    <property type="entry name" value="CLPAB_2"/>
    <property type="match status" value="1"/>
</dbReference>
<sequence>MLCSRCKKRIAVVYMTRMDNGEPVNEGLCLQCAKELGIQPVDDLMKKMGVNEEELEAMNNQLMDIMGENGEEGFEVGGAQPFPFLQNLFGGNMPKNSGGELPKEAPGEVSTGERRQEKKSERKQRAEDKKRKYLNTYCENLTEKAREGKIDNVVGRQNEIYRVMQILNRRQKNNPCLIGEPGVGKTAIAEGIAKRLCSGEVPYRLAGKEIYLLDLTALVAGTQFRGQFESRVKGLISEIKELGNIILFIDEIHNLVGAGESEGGAMNAANILKPALSRGEVQVIGATTFTEYRKNIEKDAALERRFQPVKVDELNIDETFEVMQGIKGHYEQFHRVSVSDYILKRMVVLSERYITDRFLPDKAIDLLDESCSCAVMRNPDMAKYDELSKRITELNDEIITLEADPDYKDYEHIASIKSEAIRVQAQLSDLAPKAIGAPVTDDDVAKVIELWTGIPASKIRESELSRVAGLQDELRKRIIGQDEAVELVSAAVKRTRIQLSARRRPASFIFVGPTGVGKTELVKVLSQQLFDDQEPLIRLDMSEFMEKHSVSRIIGSPPGYVGYDEAGQLTEKVRRRPYSVVLFDEIEKAHPDVMNILLQILDEGKITDAQGRTVSFENTVIVMTSNAGTERSDMSLGFNRQPQQVAKDRAMKSLKEFLRPEFLGRVDEIVVFRPLSEEDYQRIAALMLDELKGPLSERGVQLRYDDALLREVAHRAFGGHSGARDLTRVIRKDIEDRVCTLLISTLDTPPKAIEVTAKDGQIYIS</sequence>
<evidence type="ECO:0000259" key="6">
    <source>
        <dbReference type="SMART" id="SM01086"/>
    </source>
</evidence>
<feature type="domain" description="AAA+ ATPase" evidence="5">
    <location>
        <begin position="171"/>
        <end position="317"/>
    </location>
</feature>
<dbReference type="Pfam" id="PF07724">
    <property type="entry name" value="AAA_2"/>
    <property type="match status" value="1"/>
</dbReference>
<keyword evidence="7" id="KW-0378">Hydrolase</keyword>
<dbReference type="SMART" id="SM00382">
    <property type="entry name" value="AAA"/>
    <property type="match status" value="2"/>
</dbReference>
<proteinExistence type="predicted"/>
<keyword evidence="2 7" id="KW-0067">ATP-binding</keyword>
<protein>
    <submittedName>
        <fullName evidence="7">ATP-dependent Clp protease ATP-binding subunit ClpA</fullName>
    </submittedName>
</protein>
<feature type="compositionally biased region" description="Basic and acidic residues" evidence="4">
    <location>
        <begin position="101"/>
        <end position="128"/>
    </location>
</feature>
<dbReference type="InterPro" id="IPR041546">
    <property type="entry name" value="ClpA/ClpB_AAA_lid"/>
</dbReference>
<dbReference type="GO" id="GO:0008233">
    <property type="term" value="F:peptidase activity"/>
    <property type="evidence" value="ECO:0007669"/>
    <property type="project" value="UniProtKB-KW"/>
</dbReference>
<dbReference type="InterPro" id="IPR027417">
    <property type="entry name" value="P-loop_NTPase"/>
</dbReference>
<organism evidence="7 8">
    <name type="scientific">Harryflintia acetispora</name>
    <dbReference type="NCBI Taxonomy" id="1849041"/>
    <lineage>
        <taxon>Bacteria</taxon>
        <taxon>Bacillati</taxon>
        <taxon>Bacillota</taxon>
        <taxon>Clostridia</taxon>
        <taxon>Eubacteriales</taxon>
        <taxon>Oscillospiraceae</taxon>
        <taxon>Harryflintia</taxon>
    </lineage>
</organism>
<dbReference type="SMART" id="SM01086">
    <property type="entry name" value="ClpB_D2-small"/>
    <property type="match status" value="1"/>
</dbReference>
<dbReference type="RefSeq" id="WP_079698470.1">
    <property type="nucleotide sequence ID" value="NZ_SLUK01000015.1"/>
</dbReference>
<dbReference type="GO" id="GO:0034605">
    <property type="term" value="P:cellular response to heat"/>
    <property type="evidence" value="ECO:0007669"/>
    <property type="project" value="TreeGrafter"/>
</dbReference>
<evidence type="ECO:0000313" key="7">
    <source>
        <dbReference type="EMBL" id="TCL41080.1"/>
    </source>
</evidence>
<feature type="region of interest" description="Disordered" evidence="4">
    <location>
        <begin position="87"/>
        <end position="128"/>
    </location>
</feature>
<dbReference type="FunFam" id="3.40.50.300:FF:000010">
    <property type="entry name" value="Chaperone clpB 1, putative"/>
    <property type="match status" value="1"/>
</dbReference>
<keyword evidence="3" id="KW-0143">Chaperone</keyword>
<dbReference type="SUPFAM" id="SSF52540">
    <property type="entry name" value="P-loop containing nucleoside triphosphate hydrolases"/>
    <property type="match status" value="2"/>
</dbReference>
<comment type="caution">
    <text evidence="7">The sequence shown here is derived from an EMBL/GenBank/DDBJ whole genome shotgun (WGS) entry which is preliminary data.</text>
</comment>
<dbReference type="InterPro" id="IPR001270">
    <property type="entry name" value="ClpA/B"/>
</dbReference>
<dbReference type="OrthoDB" id="9803641at2"/>
<dbReference type="Pfam" id="PF00004">
    <property type="entry name" value="AAA"/>
    <property type="match status" value="1"/>
</dbReference>
<dbReference type="InterPro" id="IPR003959">
    <property type="entry name" value="ATPase_AAA_core"/>
</dbReference>
<dbReference type="Gene3D" id="4.10.860.10">
    <property type="entry name" value="UVR domain"/>
    <property type="match status" value="1"/>
</dbReference>
<dbReference type="Pfam" id="PF17871">
    <property type="entry name" value="AAA_lid_9"/>
    <property type="match status" value="1"/>
</dbReference>
<dbReference type="AlphaFoldDB" id="A0A9X8UGQ5"/>
<dbReference type="InterPro" id="IPR003593">
    <property type="entry name" value="AAA+_ATPase"/>
</dbReference>
<keyword evidence="1" id="KW-0547">Nucleotide-binding</keyword>
<dbReference type="CDD" id="cd19499">
    <property type="entry name" value="RecA-like_ClpB_Hsp104-like"/>
    <property type="match status" value="1"/>
</dbReference>
<dbReference type="PANTHER" id="PTHR11638">
    <property type="entry name" value="ATP-DEPENDENT CLP PROTEASE"/>
    <property type="match status" value="1"/>
</dbReference>
<keyword evidence="7" id="KW-0645">Protease</keyword>
<dbReference type="FunFam" id="3.40.50.300:FF:000025">
    <property type="entry name" value="ATP-dependent Clp protease subunit"/>
    <property type="match status" value="1"/>
</dbReference>
<dbReference type="GO" id="GO:0016887">
    <property type="term" value="F:ATP hydrolysis activity"/>
    <property type="evidence" value="ECO:0007669"/>
    <property type="project" value="InterPro"/>
</dbReference>
<dbReference type="Gene3D" id="3.40.50.300">
    <property type="entry name" value="P-loop containing nucleotide triphosphate hydrolases"/>
    <property type="match status" value="2"/>
</dbReference>
<evidence type="ECO:0000259" key="5">
    <source>
        <dbReference type="SMART" id="SM00382"/>
    </source>
</evidence>
<keyword evidence="8" id="KW-1185">Reference proteome</keyword>
<evidence type="ECO:0000313" key="8">
    <source>
        <dbReference type="Proteomes" id="UP000294682"/>
    </source>
</evidence>
<dbReference type="GO" id="GO:0005737">
    <property type="term" value="C:cytoplasm"/>
    <property type="evidence" value="ECO:0007669"/>
    <property type="project" value="TreeGrafter"/>
</dbReference>
<gene>
    <name evidence="7" type="ORF">EDD78_11513</name>
</gene>
<dbReference type="InterPro" id="IPR050130">
    <property type="entry name" value="ClpA_ClpB"/>
</dbReference>
<evidence type="ECO:0000256" key="2">
    <source>
        <dbReference type="ARBA" id="ARBA00022840"/>
    </source>
</evidence>
<name>A0A9X8UGQ5_9FIRM</name>
<evidence type="ECO:0000256" key="4">
    <source>
        <dbReference type="SAM" id="MobiDB-lite"/>
    </source>
</evidence>
<dbReference type="PRINTS" id="PR00300">
    <property type="entry name" value="CLPPROTEASEA"/>
</dbReference>
<dbReference type="Proteomes" id="UP000294682">
    <property type="component" value="Unassembled WGS sequence"/>
</dbReference>
<dbReference type="GO" id="GO:0005524">
    <property type="term" value="F:ATP binding"/>
    <property type="evidence" value="ECO:0007669"/>
    <property type="project" value="UniProtKB-KW"/>
</dbReference>
<dbReference type="InterPro" id="IPR019489">
    <property type="entry name" value="Clp_ATPase_C"/>
</dbReference>
<feature type="domain" description="Clp ATPase C-terminal" evidence="6">
    <location>
        <begin position="675"/>
        <end position="764"/>
    </location>
</feature>
<evidence type="ECO:0000256" key="1">
    <source>
        <dbReference type="ARBA" id="ARBA00022741"/>
    </source>
</evidence>
<accession>A0A9X8UGQ5</accession>